<dbReference type="Proteomes" id="UP000326678">
    <property type="component" value="Chromosome Gxm1"/>
</dbReference>
<proteinExistence type="predicted"/>
<feature type="domain" description="DUF6888" evidence="1">
    <location>
        <begin position="2"/>
        <end position="55"/>
    </location>
</feature>
<dbReference type="EMBL" id="CP045226">
    <property type="protein sequence ID" value="QFS44091.1"/>
    <property type="molecule type" value="Genomic_DNA"/>
</dbReference>
<evidence type="ECO:0000313" key="3">
    <source>
        <dbReference type="Proteomes" id="UP000326678"/>
    </source>
</evidence>
<dbReference type="AlphaFoldDB" id="A0A5P8VUT5"/>
<name>A0A5P8VUT5_9NOSO</name>
<dbReference type="Pfam" id="PF21828">
    <property type="entry name" value="DUF6888"/>
    <property type="match status" value="1"/>
</dbReference>
<dbReference type="InterPro" id="IPR054181">
    <property type="entry name" value="DUF6888"/>
</dbReference>
<keyword evidence="3" id="KW-1185">Reference proteome</keyword>
<accession>A0A5P8VUT5</accession>
<evidence type="ECO:0000259" key="1">
    <source>
        <dbReference type="Pfam" id="PF21828"/>
    </source>
</evidence>
<dbReference type="RefSeq" id="WP_194198728.1">
    <property type="nucleotide sequence ID" value="NZ_CP045226.1"/>
</dbReference>
<organism evidence="2 3">
    <name type="scientific">Nostoc sphaeroides CCNUC1</name>
    <dbReference type="NCBI Taxonomy" id="2653204"/>
    <lineage>
        <taxon>Bacteria</taxon>
        <taxon>Bacillati</taxon>
        <taxon>Cyanobacteriota</taxon>
        <taxon>Cyanophyceae</taxon>
        <taxon>Nostocales</taxon>
        <taxon>Nostocaceae</taxon>
        <taxon>Nostoc</taxon>
    </lineage>
</organism>
<evidence type="ECO:0000313" key="2">
    <source>
        <dbReference type="EMBL" id="QFS44091.1"/>
    </source>
</evidence>
<sequence>MKPTNEQAIELFKVCQDLTQMYLPIYLVRLDERTTRIYILAGQSFEVEILPNGRVKYL</sequence>
<reference evidence="2 3" key="1">
    <citation type="submission" date="2019-10" db="EMBL/GenBank/DDBJ databases">
        <title>Genomic and transcriptomic insights into the perfect genentic adaptation of a filamentous nitrogen-fixing cyanobacterium to rice fields.</title>
        <authorList>
            <person name="Chen Z."/>
        </authorList>
    </citation>
    <scope>NUCLEOTIDE SEQUENCE [LARGE SCALE GENOMIC DNA]</scope>
    <source>
        <strain evidence="2">CCNUC1</strain>
    </source>
</reference>
<protein>
    <recommendedName>
        <fullName evidence="1">DUF6888 domain-containing protein</fullName>
    </recommendedName>
</protein>
<gene>
    <name evidence="2" type="ORF">GXM_01564</name>
</gene>
<dbReference type="KEGG" id="nsh:GXM_01564"/>